<protein>
    <submittedName>
        <fullName evidence="1">Uncharacterized protein</fullName>
    </submittedName>
</protein>
<organism evidence="1 2">
    <name type="scientific">Choanephora cucurbitarum</name>
    <dbReference type="NCBI Taxonomy" id="101091"/>
    <lineage>
        <taxon>Eukaryota</taxon>
        <taxon>Fungi</taxon>
        <taxon>Fungi incertae sedis</taxon>
        <taxon>Mucoromycota</taxon>
        <taxon>Mucoromycotina</taxon>
        <taxon>Mucoromycetes</taxon>
        <taxon>Mucorales</taxon>
        <taxon>Mucorineae</taxon>
        <taxon>Choanephoraceae</taxon>
        <taxon>Choanephoroideae</taxon>
        <taxon>Choanephora</taxon>
    </lineage>
</organism>
<dbReference type="Proteomes" id="UP000093000">
    <property type="component" value="Unassembled WGS sequence"/>
</dbReference>
<keyword evidence="2" id="KW-1185">Reference proteome</keyword>
<evidence type="ECO:0000313" key="2">
    <source>
        <dbReference type="Proteomes" id="UP000093000"/>
    </source>
</evidence>
<dbReference type="AlphaFoldDB" id="A0A1C7N9U3"/>
<comment type="caution">
    <text evidence="1">The sequence shown here is derived from an EMBL/GenBank/DDBJ whole genome shotgun (WGS) entry which is preliminary data.</text>
</comment>
<reference evidence="1 2" key="1">
    <citation type="submission" date="2016-03" db="EMBL/GenBank/DDBJ databases">
        <title>Choanephora cucurbitarum.</title>
        <authorList>
            <person name="Min B."/>
            <person name="Park H."/>
            <person name="Park J.-H."/>
            <person name="Shin H.-D."/>
            <person name="Choi I.-G."/>
        </authorList>
    </citation>
    <scope>NUCLEOTIDE SEQUENCE [LARGE SCALE GENOMIC DNA]</scope>
    <source>
        <strain evidence="1 2">KUS-F28377</strain>
    </source>
</reference>
<name>A0A1C7N9U3_9FUNG</name>
<dbReference type="EMBL" id="LUGH01000347">
    <property type="protein sequence ID" value="OBZ85902.1"/>
    <property type="molecule type" value="Genomic_DNA"/>
</dbReference>
<evidence type="ECO:0000313" key="1">
    <source>
        <dbReference type="EMBL" id="OBZ85902.1"/>
    </source>
</evidence>
<proteinExistence type="predicted"/>
<dbReference type="InParanoid" id="A0A1C7N9U3"/>
<sequence>MLRPKSTWEVLNAHKIKSARVAVIASKGVSATTAAITKNKHGKAESSETLDVEVDTSAEKFIALPLEWFSHKPCVNKVMAESNLYSDYAKDELSDCLCLEVFYLAKENAMLQEYKGFIIERLFIYYMNTETLLVIQPPQQSRLALTGA</sequence>
<gene>
    <name evidence="1" type="ORF">A0J61_06052</name>
</gene>
<accession>A0A1C7N9U3</accession>